<reference evidence="3" key="1">
    <citation type="journal article" date="2015" name="Proc. Natl. Acad. Sci. U.S.A.">
        <title>Genome sequencing of adzuki bean (Vigna angularis) provides insight into high starch and low fat accumulation and domestication.</title>
        <authorList>
            <person name="Yang K."/>
            <person name="Tian Z."/>
            <person name="Chen C."/>
            <person name="Luo L."/>
            <person name="Zhao B."/>
            <person name="Wang Z."/>
            <person name="Yu L."/>
            <person name="Li Y."/>
            <person name="Sun Y."/>
            <person name="Li W."/>
            <person name="Chen Y."/>
            <person name="Li Y."/>
            <person name="Zhang Y."/>
            <person name="Ai D."/>
            <person name="Zhao J."/>
            <person name="Shang C."/>
            <person name="Ma Y."/>
            <person name="Wu B."/>
            <person name="Wang M."/>
            <person name="Gao L."/>
            <person name="Sun D."/>
            <person name="Zhang P."/>
            <person name="Guo F."/>
            <person name="Wang W."/>
            <person name="Li Y."/>
            <person name="Wang J."/>
            <person name="Varshney R.K."/>
            <person name="Wang J."/>
            <person name="Ling H.Q."/>
            <person name="Wan P."/>
        </authorList>
    </citation>
    <scope>NUCLEOTIDE SEQUENCE</scope>
    <source>
        <strain evidence="3">cv. Jingnong 6</strain>
    </source>
</reference>
<dbReference type="Gramene" id="KOM31183">
    <property type="protein sequence ID" value="KOM31183"/>
    <property type="gene ID" value="LR48_Vigan01g073800"/>
</dbReference>
<name>A0A0L9TKR8_PHAAN</name>
<organism evidence="2 3">
    <name type="scientific">Phaseolus angularis</name>
    <name type="common">Azuki bean</name>
    <name type="synonym">Vigna angularis</name>
    <dbReference type="NCBI Taxonomy" id="3914"/>
    <lineage>
        <taxon>Eukaryota</taxon>
        <taxon>Viridiplantae</taxon>
        <taxon>Streptophyta</taxon>
        <taxon>Embryophyta</taxon>
        <taxon>Tracheophyta</taxon>
        <taxon>Spermatophyta</taxon>
        <taxon>Magnoliopsida</taxon>
        <taxon>eudicotyledons</taxon>
        <taxon>Gunneridae</taxon>
        <taxon>Pentapetalae</taxon>
        <taxon>rosids</taxon>
        <taxon>fabids</taxon>
        <taxon>Fabales</taxon>
        <taxon>Fabaceae</taxon>
        <taxon>Papilionoideae</taxon>
        <taxon>50 kb inversion clade</taxon>
        <taxon>NPAAA clade</taxon>
        <taxon>indigoferoid/millettioid clade</taxon>
        <taxon>Phaseoleae</taxon>
        <taxon>Vigna</taxon>
    </lineage>
</organism>
<protein>
    <submittedName>
        <fullName evidence="2">Uncharacterized protein</fullName>
    </submittedName>
</protein>
<evidence type="ECO:0000313" key="2">
    <source>
        <dbReference type="EMBL" id="KOM31183.1"/>
    </source>
</evidence>
<dbReference type="EMBL" id="CM003371">
    <property type="protein sequence ID" value="KOM31183.1"/>
    <property type="molecule type" value="Genomic_DNA"/>
</dbReference>
<proteinExistence type="predicted"/>
<evidence type="ECO:0000313" key="3">
    <source>
        <dbReference type="Proteomes" id="UP000053144"/>
    </source>
</evidence>
<feature type="compositionally biased region" description="Basic and acidic residues" evidence="1">
    <location>
        <begin position="90"/>
        <end position="103"/>
    </location>
</feature>
<accession>A0A0L9TKR8</accession>
<dbReference type="Proteomes" id="UP000053144">
    <property type="component" value="Chromosome 1"/>
</dbReference>
<evidence type="ECO:0000256" key="1">
    <source>
        <dbReference type="SAM" id="MobiDB-lite"/>
    </source>
</evidence>
<dbReference type="AlphaFoldDB" id="A0A0L9TKR8"/>
<feature type="compositionally biased region" description="Low complexity" evidence="1">
    <location>
        <begin position="74"/>
        <end position="84"/>
    </location>
</feature>
<sequence length="103" mass="11122">MQRAEQRATPTGICMNPRSQTPTRVNPPATDPTASALPHDRSQLPDRNPQGATPRRESRSVAGQGPGVRESSRRTVSSSESSSRAAQEANPKKPTREMEAGFL</sequence>
<feature type="region of interest" description="Disordered" evidence="1">
    <location>
        <begin position="1"/>
        <end position="103"/>
    </location>
</feature>
<gene>
    <name evidence="2" type="ORF">LR48_Vigan01g073800</name>
</gene>